<evidence type="ECO:0000259" key="8">
    <source>
        <dbReference type="Pfam" id="PF23559"/>
    </source>
</evidence>
<keyword evidence="10" id="KW-1185">Reference proteome</keyword>
<dbReference type="InterPro" id="IPR036388">
    <property type="entry name" value="WH-like_DNA-bd_sf"/>
</dbReference>
<dbReference type="InterPro" id="IPR032675">
    <property type="entry name" value="LRR_dom_sf"/>
</dbReference>
<dbReference type="InterPro" id="IPR027417">
    <property type="entry name" value="P-loop_NTPase"/>
</dbReference>
<name>A0A6P6A990_DURZI</name>
<feature type="domain" description="NB-ARC" evidence="6">
    <location>
        <begin position="258"/>
        <end position="431"/>
    </location>
</feature>
<dbReference type="GeneID" id="111307575"/>
<keyword evidence="1" id="KW-0433">Leucine-rich repeat</keyword>
<feature type="domain" description="Disease resistance protein winged helix" evidence="8">
    <location>
        <begin position="512"/>
        <end position="584"/>
    </location>
</feature>
<keyword evidence="4" id="KW-0611">Plant defense</keyword>
<dbReference type="PANTHER" id="PTHR36766">
    <property type="entry name" value="PLANT BROAD-SPECTRUM MILDEW RESISTANCE PROTEIN RPW8"/>
    <property type="match status" value="1"/>
</dbReference>
<dbReference type="InterPro" id="IPR041118">
    <property type="entry name" value="Rx_N"/>
</dbReference>
<dbReference type="InterPro" id="IPR042197">
    <property type="entry name" value="Apaf_helical"/>
</dbReference>
<dbReference type="Pfam" id="PF25019">
    <property type="entry name" value="LRR_R13L1-DRL21"/>
    <property type="match status" value="2"/>
</dbReference>
<evidence type="ECO:0000313" key="10">
    <source>
        <dbReference type="Proteomes" id="UP000515121"/>
    </source>
</evidence>
<evidence type="ECO:0000259" key="9">
    <source>
        <dbReference type="Pfam" id="PF25019"/>
    </source>
</evidence>
<evidence type="ECO:0000259" key="7">
    <source>
        <dbReference type="Pfam" id="PF18052"/>
    </source>
</evidence>
<gene>
    <name evidence="11" type="primary">LOC111307575</name>
</gene>
<keyword evidence="3" id="KW-0547">Nucleotide-binding</keyword>
<dbReference type="Proteomes" id="UP000515121">
    <property type="component" value="Unplaced"/>
</dbReference>
<dbReference type="Pfam" id="PF18052">
    <property type="entry name" value="Rx_N"/>
    <property type="match status" value="1"/>
</dbReference>
<keyword evidence="5" id="KW-0067">ATP-binding</keyword>
<dbReference type="FunFam" id="3.40.50.300:FF:001091">
    <property type="entry name" value="Probable disease resistance protein At1g61300"/>
    <property type="match status" value="1"/>
</dbReference>
<protein>
    <submittedName>
        <fullName evidence="11">Disease resistance protein RGA3</fullName>
    </submittedName>
</protein>
<evidence type="ECO:0000256" key="5">
    <source>
        <dbReference type="ARBA" id="ARBA00022840"/>
    </source>
</evidence>
<evidence type="ECO:0000256" key="1">
    <source>
        <dbReference type="ARBA" id="ARBA00022614"/>
    </source>
</evidence>
<dbReference type="Gene3D" id="1.10.10.10">
    <property type="entry name" value="Winged helix-like DNA-binding domain superfamily/Winged helix DNA-binding domain"/>
    <property type="match status" value="1"/>
</dbReference>
<dbReference type="SUPFAM" id="SSF52058">
    <property type="entry name" value="L domain-like"/>
    <property type="match status" value="2"/>
</dbReference>
<dbReference type="Gene3D" id="3.40.50.300">
    <property type="entry name" value="P-loop containing nucleotide triphosphate hydrolases"/>
    <property type="match status" value="1"/>
</dbReference>
<dbReference type="InterPro" id="IPR038005">
    <property type="entry name" value="RX-like_CC"/>
</dbReference>
<sequence>MNSLIKVLLDKCFRINVKKISRLSSYVLLFKRQNVLQVILSKEKYIAAIKHPFKKKQQKAKHLHFFLSIRSLELTVEAKMAEMILGATVERVVLSVISALTAVTGQVKPGWGLKKELEKLGDSLAIIQDFLQEAEEGQKKSNSMNIWLEKLKDVAYEADDVLDEFTYEILRRKVEETHNQTSRKVQHFFSPSNPIVFRLQMANKIKDIHKSLVYLNNMANQFGLQQRMTNLSSHAQAGGLNEETVSFLDDSKIFGRKNDVLKVVDLLVNTTDDEYISVVAIVGMAGIGKTTLAKQVYNDVEVKRHFDVKFWVCVSDDFDVKKICSQILGHFMDNNNIPVNESNKNCILKKLKKKLKRKKYLIVLDDVWNTEKWEDLKSCLLGVNKSKGNRIIVTTRSEIVALKVQSLPHHGHQLQRLEHDECWSIIKEKAFGDSPISLELQSIGKEIARRCEGVPLVAKVIGGTMRNEMAIEAWLNFRESNVIWGSLESVLKLSFDRLPSPSLKKCFAYCAIFPKEFCFEKEQLIQLWMAVGFLQPPPGSSMTMMDIGNKYFNDLLSNSLFQDVEKDSCGNIIACKMHDMVRGFALSVSKLESLVLMGDSTSITEISQHIRHLNVISDGESLPTVLTVAAPKLHTLFANTSVFRKMSRTFKSLRVLKLRDASDVYDLPASLGKLKHLRYFDISNTSIRALPRSITKLYNLQTLRFLRCQLLKLPADVRNMISLKHIHFDNETLQPIQMRNLTRLQTLPLFVVGLERGHRIEELRCLNELGGKLKLCKLEHVRGKEDAKGANLCHKTNLSKLILEWSSTRSESYGNDEEVLEGLQPYSNLSSLIIRNYTGEGFPSWMSGNVYGSRGQFLLNNLMELELINCNRCKILPTLGHLQNLKNLILRKVESLICINSEFYCNNSSPGLDDSITLFPALKKFTMDDMTKLEEWVTISTTVMFPSLEELNIWRCPMLKSVPITRQSSFLRKLHIEQCDELRSIGAELLFASNWNRLNELTIKSCSKLSSIPVLNNSPVVSLEVSDCGELENVSIMGQCSYLEKLRVHRCGNLISMGYGLSTSTRLQELTIEGCQNLRSVPYLDGFSSLLSIKFLQCSRLEVFGIMGLFSSLEKLHIQGSPELRNIGDGLSSSTCLKELSLEFCSSLSTIPNLEGFASLESLELVGCSKLESVPLMGRCSALQNLHIEECENLINIGNGLSSSTGLKEIFIRLCPKLSFIPSLEGFCSLESVQVFGCNELERFLIMGQCSSLQSFRIVGCKKLSNIGDSLSTSTSLKHLILQDCDCLSSIPRLDGFSSLKELIVQRCSELKSVPISGDFSSLELLSIDSCRELRWTGSGLSTSTRLQSLSICFCPNLMSIPINDALYSLKELNFTASGECLSSLLPSLLQSSTCLERLTITGFRNLISISEDLRKLHSLVYLNITWCRNLRSIPEDSLGNLTSLSTLKIGGFSEDLEEFPCLSSIQHLRASLKDLHLIGWRKLKSLPHQLQQLTALKVLAIEWFHGLEALPEWLSNLSSLEELGIISCDNLMHLPSLEVLPSLTVQTSRCPRLKKKCTEMSNLQGSKISHISEIVTMLRTEEGETS</sequence>
<proteinExistence type="predicted"/>
<feature type="domain" description="Disease resistance N-terminal" evidence="7">
    <location>
        <begin position="97"/>
        <end position="180"/>
    </location>
</feature>
<dbReference type="GO" id="GO:0043531">
    <property type="term" value="F:ADP binding"/>
    <property type="evidence" value="ECO:0007669"/>
    <property type="project" value="InterPro"/>
</dbReference>
<dbReference type="Pfam" id="PF23559">
    <property type="entry name" value="WHD_DRP"/>
    <property type="match status" value="1"/>
</dbReference>
<dbReference type="GO" id="GO:0005524">
    <property type="term" value="F:ATP binding"/>
    <property type="evidence" value="ECO:0007669"/>
    <property type="project" value="UniProtKB-KW"/>
</dbReference>
<feature type="domain" description="R13L1/DRL21-like LRR repeat region" evidence="9">
    <location>
        <begin position="1490"/>
        <end position="1545"/>
    </location>
</feature>
<evidence type="ECO:0000256" key="2">
    <source>
        <dbReference type="ARBA" id="ARBA00022737"/>
    </source>
</evidence>
<dbReference type="Gene3D" id="1.10.8.430">
    <property type="entry name" value="Helical domain of apoptotic protease-activating factors"/>
    <property type="match status" value="1"/>
</dbReference>
<dbReference type="InterPro" id="IPR056789">
    <property type="entry name" value="LRR_R13L1-DRL21"/>
</dbReference>
<dbReference type="PRINTS" id="PR00364">
    <property type="entry name" value="DISEASERSIST"/>
</dbReference>
<dbReference type="GO" id="GO:0051707">
    <property type="term" value="P:response to other organism"/>
    <property type="evidence" value="ECO:0007669"/>
    <property type="project" value="UniProtKB-ARBA"/>
</dbReference>
<evidence type="ECO:0000256" key="3">
    <source>
        <dbReference type="ARBA" id="ARBA00022741"/>
    </source>
</evidence>
<dbReference type="FunFam" id="1.10.10.10:FF:000322">
    <property type="entry name" value="Probable disease resistance protein At1g63360"/>
    <property type="match status" value="1"/>
</dbReference>
<reference evidence="11" key="1">
    <citation type="submission" date="2025-08" db="UniProtKB">
        <authorList>
            <consortium name="RefSeq"/>
        </authorList>
    </citation>
    <scope>IDENTIFICATION</scope>
    <source>
        <tissue evidence="11">Fruit stalk</tissue>
    </source>
</reference>
<dbReference type="CDD" id="cd14798">
    <property type="entry name" value="RX-CC_like"/>
    <property type="match status" value="1"/>
</dbReference>
<dbReference type="Gene3D" id="3.80.10.10">
    <property type="entry name" value="Ribonuclease Inhibitor"/>
    <property type="match status" value="5"/>
</dbReference>
<organism evidence="10 11">
    <name type="scientific">Durio zibethinus</name>
    <name type="common">Durian</name>
    <dbReference type="NCBI Taxonomy" id="66656"/>
    <lineage>
        <taxon>Eukaryota</taxon>
        <taxon>Viridiplantae</taxon>
        <taxon>Streptophyta</taxon>
        <taxon>Embryophyta</taxon>
        <taxon>Tracheophyta</taxon>
        <taxon>Spermatophyta</taxon>
        <taxon>Magnoliopsida</taxon>
        <taxon>eudicotyledons</taxon>
        <taxon>Gunneridae</taxon>
        <taxon>Pentapetalae</taxon>
        <taxon>rosids</taxon>
        <taxon>malvids</taxon>
        <taxon>Malvales</taxon>
        <taxon>Malvaceae</taxon>
        <taxon>Helicteroideae</taxon>
        <taxon>Durio</taxon>
    </lineage>
</organism>
<dbReference type="InterPro" id="IPR058922">
    <property type="entry name" value="WHD_DRP"/>
</dbReference>
<dbReference type="InterPro" id="IPR002182">
    <property type="entry name" value="NB-ARC"/>
</dbReference>
<dbReference type="RefSeq" id="XP_022761326.1">
    <property type="nucleotide sequence ID" value="XM_022905591.1"/>
</dbReference>
<keyword evidence="2" id="KW-0677">Repeat</keyword>
<accession>A0A6P6A990</accession>
<dbReference type="GO" id="GO:0006952">
    <property type="term" value="P:defense response"/>
    <property type="evidence" value="ECO:0007669"/>
    <property type="project" value="UniProtKB-KW"/>
</dbReference>
<evidence type="ECO:0000256" key="4">
    <source>
        <dbReference type="ARBA" id="ARBA00022821"/>
    </source>
</evidence>
<dbReference type="KEGG" id="dzi:111307575"/>
<dbReference type="OrthoDB" id="1896560at2759"/>
<dbReference type="Pfam" id="PF00931">
    <property type="entry name" value="NB-ARC"/>
    <property type="match status" value="1"/>
</dbReference>
<evidence type="ECO:0000259" key="6">
    <source>
        <dbReference type="Pfam" id="PF00931"/>
    </source>
</evidence>
<feature type="domain" description="R13L1/DRL21-like LRR repeat region" evidence="9">
    <location>
        <begin position="760"/>
        <end position="892"/>
    </location>
</feature>
<dbReference type="SUPFAM" id="SSF52540">
    <property type="entry name" value="P-loop containing nucleoside triphosphate hydrolases"/>
    <property type="match status" value="1"/>
</dbReference>
<evidence type="ECO:0000313" key="11">
    <source>
        <dbReference type="RefSeq" id="XP_022761326.1"/>
    </source>
</evidence>
<dbReference type="PANTHER" id="PTHR36766:SF70">
    <property type="entry name" value="DISEASE RESISTANCE PROTEIN RGA4"/>
    <property type="match status" value="1"/>
</dbReference>
<dbReference type="Gene3D" id="1.20.5.4130">
    <property type="match status" value="1"/>
</dbReference>
<dbReference type="SUPFAM" id="SSF52047">
    <property type="entry name" value="RNI-like"/>
    <property type="match status" value="1"/>
</dbReference>